<dbReference type="Pfam" id="PF13793">
    <property type="entry name" value="Pribosyltran_N"/>
    <property type="match status" value="1"/>
</dbReference>
<organism evidence="3 4">
    <name type="scientific">Metapseudomonas lalkuanensis</name>
    <dbReference type="NCBI Taxonomy" id="2604832"/>
    <lineage>
        <taxon>Bacteria</taxon>
        <taxon>Pseudomonadati</taxon>
        <taxon>Pseudomonadota</taxon>
        <taxon>Gammaproteobacteria</taxon>
        <taxon>Pseudomonadales</taxon>
        <taxon>Pseudomonadaceae</taxon>
        <taxon>Metapseudomonas</taxon>
    </lineage>
</organism>
<keyword evidence="3" id="KW-0808">Transferase</keyword>
<proteinExistence type="predicted"/>
<dbReference type="AlphaFoldDB" id="A0A5J6QMX0"/>
<dbReference type="Pfam" id="PF14572">
    <property type="entry name" value="Pribosyl_synth"/>
    <property type="match status" value="1"/>
</dbReference>
<dbReference type="CDD" id="cd06223">
    <property type="entry name" value="PRTases_typeI"/>
    <property type="match status" value="1"/>
</dbReference>
<evidence type="ECO:0000256" key="1">
    <source>
        <dbReference type="ARBA" id="ARBA00022727"/>
    </source>
</evidence>
<dbReference type="GO" id="GO:0000287">
    <property type="term" value="F:magnesium ion binding"/>
    <property type="evidence" value="ECO:0007669"/>
    <property type="project" value="InterPro"/>
</dbReference>
<dbReference type="GO" id="GO:0002189">
    <property type="term" value="C:ribose phosphate diphosphokinase complex"/>
    <property type="evidence" value="ECO:0007669"/>
    <property type="project" value="TreeGrafter"/>
</dbReference>
<feature type="domain" description="Ribose-phosphate pyrophosphokinase N-terminal" evidence="2">
    <location>
        <begin position="8"/>
        <end position="124"/>
    </location>
</feature>
<dbReference type="GO" id="GO:0016301">
    <property type="term" value="F:kinase activity"/>
    <property type="evidence" value="ECO:0007669"/>
    <property type="project" value="UniProtKB-KW"/>
</dbReference>
<dbReference type="NCBIfam" id="TIGR01251">
    <property type="entry name" value="ribP_PPkin"/>
    <property type="match status" value="1"/>
</dbReference>
<dbReference type="PANTHER" id="PTHR10210:SF41">
    <property type="entry name" value="RIBOSE-PHOSPHATE PYROPHOSPHOKINASE 1, CHLOROPLASTIC"/>
    <property type="match status" value="1"/>
</dbReference>
<dbReference type="GO" id="GO:0006164">
    <property type="term" value="P:purine nucleotide biosynthetic process"/>
    <property type="evidence" value="ECO:0007669"/>
    <property type="project" value="TreeGrafter"/>
</dbReference>
<dbReference type="PANTHER" id="PTHR10210">
    <property type="entry name" value="RIBOSE-PHOSPHATE DIPHOSPHOKINASE FAMILY MEMBER"/>
    <property type="match status" value="1"/>
</dbReference>
<keyword evidence="4" id="KW-1185">Reference proteome</keyword>
<dbReference type="SUPFAM" id="SSF53271">
    <property type="entry name" value="PRTase-like"/>
    <property type="match status" value="2"/>
</dbReference>
<reference evidence="3 4" key="1">
    <citation type="submission" date="2019-08" db="EMBL/GenBank/DDBJ databases">
        <title>Whole-genome Sequencing of e-waste polymer degrading bacterium Pseudomonas sp. strain PE08.</title>
        <authorList>
            <person name="Kirdat K."/>
            <person name="Debbarma P."/>
            <person name="Narawade N."/>
            <person name="Suyal D."/>
            <person name="Thorat V."/>
            <person name="Shouche Y."/>
            <person name="Goel R."/>
            <person name="Yadav A."/>
        </authorList>
    </citation>
    <scope>NUCLEOTIDE SEQUENCE [LARGE SCALE GENOMIC DNA]</scope>
    <source>
        <strain evidence="3 4">PE08</strain>
    </source>
</reference>
<evidence type="ECO:0000313" key="4">
    <source>
        <dbReference type="Proteomes" id="UP000327179"/>
    </source>
</evidence>
<name>A0A5J6QMX0_9GAMM</name>
<dbReference type="InterPro" id="IPR005946">
    <property type="entry name" value="Rib-P_diPkinase"/>
</dbReference>
<keyword evidence="3" id="KW-0418">Kinase</keyword>
<sequence length="326" mass="35814">MADEAPLLLALHESHAFATRVARHLALPLGALAEHRYEDGEYKCRPLDPVSGRNVVVFSGLYPEPGLSVHDKLCRMLFLCAAIKDAGARHLQVVCPYLCYTRKERRTQAQDPVITRYIATMMEASRIDSLMTMDVHDQAAFDNAFRIPTQHLESAPIFAEQVIRWRQGESIVVTSPDLGGIKRAERFRQILEGRIGHWIGHACVEKYRRDEALSGGMLIGKVEGCTVILFDDLISTGTTLLRAAEACHAGGAREIYAMATHGLFTASNILLESPLLKKVVISDSVPPPTLESSLKTGHFEVLDISESIALALATQYGLGGQRDAAI</sequence>
<evidence type="ECO:0000259" key="2">
    <source>
        <dbReference type="Pfam" id="PF13793"/>
    </source>
</evidence>
<evidence type="ECO:0000313" key="3">
    <source>
        <dbReference type="EMBL" id="QEY63135.1"/>
    </source>
</evidence>
<dbReference type="Proteomes" id="UP000327179">
    <property type="component" value="Chromosome"/>
</dbReference>
<dbReference type="GO" id="GO:0004749">
    <property type="term" value="F:ribose phosphate diphosphokinase activity"/>
    <property type="evidence" value="ECO:0007669"/>
    <property type="project" value="TreeGrafter"/>
</dbReference>
<dbReference type="GO" id="GO:0005737">
    <property type="term" value="C:cytoplasm"/>
    <property type="evidence" value="ECO:0007669"/>
    <property type="project" value="TreeGrafter"/>
</dbReference>
<dbReference type="InterPro" id="IPR029099">
    <property type="entry name" value="Pribosyltran_N"/>
</dbReference>
<accession>A0A5J6QMX0</accession>
<dbReference type="EMBL" id="CP043311">
    <property type="protein sequence ID" value="QEY63135.1"/>
    <property type="molecule type" value="Genomic_DNA"/>
</dbReference>
<dbReference type="RefSeq" id="WP_151133785.1">
    <property type="nucleotide sequence ID" value="NZ_CP043311.1"/>
</dbReference>
<dbReference type="Gene3D" id="3.40.50.2020">
    <property type="match status" value="2"/>
</dbReference>
<dbReference type="InterPro" id="IPR029057">
    <property type="entry name" value="PRTase-like"/>
</dbReference>
<gene>
    <name evidence="3" type="ORF">FXN65_14080</name>
</gene>
<dbReference type="InterPro" id="IPR000836">
    <property type="entry name" value="PRTase_dom"/>
</dbReference>
<dbReference type="GO" id="GO:0006015">
    <property type="term" value="P:5-phosphoribose 1-diphosphate biosynthetic process"/>
    <property type="evidence" value="ECO:0007669"/>
    <property type="project" value="TreeGrafter"/>
</dbReference>
<keyword evidence="1" id="KW-0545">Nucleotide biosynthesis</keyword>
<dbReference type="SMART" id="SM01400">
    <property type="entry name" value="Pribosyltran_N"/>
    <property type="match status" value="1"/>
</dbReference>
<protein>
    <submittedName>
        <fullName evidence="3">Ribose-phosphate pyrophosphokinase</fullName>
    </submittedName>
</protein>
<dbReference type="KEGG" id="plal:FXN65_14080"/>
<dbReference type="FunFam" id="3.40.50.2020:FF:000014">
    <property type="entry name" value="Ribose-phosphate pyrophosphokinase 1"/>
    <property type="match status" value="1"/>
</dbReference>